<organism evidence="1 2">
    <name type="scientific">Prochlorococcus marinus (strain MIT 9303)</name>
    <dbReference type="NCBI Taxonomy" id="59922"/>
    <lineage>
        <taxon>Bacteria</taxon>
        <taxon>Bacillati</taxon>
        <taxon>Cyanobacteriota</taxon>
        <taxon>Cyanophyceae</taxon>
        <taxon>Synechococcales</taxon>
        <taxon>Prochlorococcaceae</taxon>
        <taxon>Prochlorococcus</taxon>
    </lineage>
</organism>
<sequence length="45" mass="4716">MLISDGTYARVGSLSALRERFQELALTGVISSVPAHEQAAVDQAG</sequence>
<dbReference type="AlphaFoldDB" id="A2C8X5"/>
<evidence type="ECO:0000313" key="1">
    <source>
        <dbReference type="EMBL" id="ABM77935.1"/>
    </source>
</evidence>
<dbReference type="EMBL" id="CP000554">
    <property type="protein sequence ID" value="ABM77935.1"/>
    <property type="molecule type" value="Genomic_DNA"/>
</dbReference>
<reference evidence="1 2" key="1">
    <citation type="journal article" date="2007" name="PLoS Genet.">
        <title>Patterns and implications of gene gain and loss in the evolution of Prochlorococcus.</title>
        <authorList>
            <person name="Kettler G.C."/>
            <person name="Martiny A.C."/>
            <person name="Huang K."/>
            <person name="Zucker J."/>
            <person name="Coleman M.L."/>
            <person name="Rodrigue S."/>
            <person name="Chen F."/>
            <person name="Lapidus A."/>
            <person name="Ferriera S."/>
            <person name="Johnson J."/>
            <person name="Steglich C."/>
            <person name="Church G.M."/>
            <person name="Richardson P."/>
            <person name="Chisholm S.W."/>
        </authorList>
    </citation>
    <scope>NUCLEOTIDE SEQUENCE [LARGE SCALE GENOMIC DNA]</scope>
    <source>
        <strain evidence="1 2">MIT 9303</strain>
    </source>
</reference>
<gene>
    <name evidence="1" type="ordered locus">P9303_11861</name>
</gene>
<protein>
    <submittedName>
        <fullName evidence="1">Uncharacterized protein</fullName>
    </submittedName>
</protein>
<dbReference type="Proteomes" id="UP000002274">
    <property type="component" value="Chromosome"/>
</dbReference>
<dbReference type="HOGENOM" id="CLU_3347266_0_0_3"/>
<accession>A2C8X5</accession>
<evidence type="ECO:0000313" key="2">
    <source>
        <dbReference type="Proteomes" id="UP000002274"/>
    </source>
</evidence>
<proteinExistence type="predicted"/>
<dbReference type="KEGG" id="pmf:P9303_11861"/>
<name>A2C8X5_PROM3</name>